<dbReference type="EMBL" id="JAODUO010000061">
    <property type="protein sequence ID" value="KAK2191044.1"/>
    <property type="molecule type" value="Genomic_DNA"/>
</dbReference>
<organism evidence="2 3">
    <name type="scientific">Ridgeia piscesae</name>
    <name type="common">Tubeworm</name>
    <dbReference type="NCBI Taxonomy" id="27915"/>
    <lineage>
        <taxon>Eukaryota</taxon>
        <taxon>Metazoa</taxon>
        <taxon>Spiralia</taxon>
        <taxon>Lophotrochozoa</taxon>
        <taxon>Annelida</taxon>
        <taxon>Polychaeta</taxon>
        <taxon>Sedentaria</taxon>
        <taxon>Canalipalpata</taxon>
        <taxon>Sabellida</taxon>
        <taxon>Siboglinidae</taxon>
        <taxon>Ridgeia</taxon>
    </lineage>
</organism>
<proteinExistence type="predicted"/>
<gene>
    <name evidence="2" type="ORF">NP493_60g00039</name>
</gene>
<dbReference type="Proteomes" id="UP001209878">
    <property type="component" value="Unassembled WGS sequence"/>
</dbReference>
<keyword evidence="1" id="KW-0732">Signal</keyword>
<reference evidence="2" key="1">
    <citation type="journal article" date="2023" name="Mol. Biol. Evol.">
        <title>Third-Generation Sequencing Reveals the Adaptive Role of the Epigenome in Three Deep-Sea Polychaetes.</title>
        <authorList>
            <person name="Perez M."/>
            <person name="Aroh O."/>
            <person name="Sun Y."/>
            <person name="Lan Y."/>
            <person name="Juniper S.K."/>
            <person name="Young C.R."/>
            <person name="Angers B."/>
            <person name="Qian P.Y."/>
        </authorList>
    </citation>
    <scope>NUCLEOTIDE SEQUENCE</scope>
    <source>
        <strain evidence="2">R07B-5</strain>
    </source>
</reference>
<evidence type="ECO:0000313" key="2">
    <source>
        <dbReference type="EMBL" id="KAK2191044.1"/>
    </source>
</evidence>
<protein>
    <submittedName>
        <fullName evidence="2">Uncharacterized protein</fullName>
    </submittedName>
</protein>
<accession>A0AAD9PAA3</accession>
<keyword evidence="3" id="KW-1185">Reference proteome</keyword>
<evidence type="ECO:0000313" key="3">
    <source>
        <dbReference type="Proteomes" id="UP001209878"/>
    </source>
</evidence>
<evidence type="ECO:0000256" key="1">
    <source>
        <dbReference type="SAM" id="SignalP"/>
    </source>
</evidence>
<sequence>MAGSSLLCIVLVFCCVALGTACGPHGTPGKPPNGKPDPVSFFQRIISHIATDFINSKKWKGNETALFVAQVFEMAGVTVPNTNWFCWCPIGVDEWGKANSTYLTCGWCWVKTTCPRMGDVAGNGKIAAIVGEKNTTIYPSSSGVVVKNKVAFQPGSSKDFIFWTYVC</sequence>
<feature type="chain" id="PRO_5042148975" evidence="1">
    <location>
        <begin position="22"/>
        <end position="167"/>
    </location>
</feature>
<comment type="caution">
    <text evidence="2">The sequence shown here is derived from an EMBL/GenBank/DDBJ whole genome shotgun (WGS) entry which is preliminary data.</text>
</comment>
<name>A0AAD9PAA3_RIDPI</name>
<feature type="signal peptide" evidence="1">
    <location>
        <begin position="1"/>
        <end position="21"/>
    </location>
</feature>
<dbReference type="AlphaFoldDB" id="A0AAD9PAA3"/>